<dbReference type="FunFam" id="2.60.260.20:FF:000005">
    <property type="entry name" value="Chaperone protein dnaJ 1, mitochondrial"/>
    <property type="match status" value="1"/>
</dbReference>
<keyword evidence="4 11" id="KW-0677">Repeat</keyword>
<feature type="binding site" evidence="11">
    <location>
        <position position="197"/>
    </location>
    <ligand>
        <name>Zn(2+)</name>
        <dbReference type="ChEBI" id="CHEBI:29105"/>
        <label>2</label>
    </ligand>
</feature>
<evidence type="ECO:0000256" key="7">
    <source>
        <dbReference type="ARBA" id="ARBA00023016"/>
    </source>
</evidence>
<evidence type="ECO:0000256" key="4">
    <source>
        <dbReference type="ARBA" id="ARBA00022737"/>
    </source>
</evidence>
<evidence type="ECO:0000256" key="3">
    <source>
        <dbReference type="ARBA" id="ARBA00022723"/>
    </source>
</evidence>
<dbReference type="Pfam" id="PF00684">
    <property type="entry name" value="DnaJ_CXXCXGXG"/>
    <property type="match status" value="1"/>
</dbReference>
<comment type="function">
    <text evidence="11">Participates actively in the response to hyperosmotic and heat shock by preventing the aggregation of stress-denatured proteins and by disaggregating proteins, also in an autonomous, DnaK-independent fashion. Unfolded proteins bind initially to DnaJ; upon interaction with the DnaJ-bound protein, DnaK hydrolyzes its bound ATP, resulting in the formation of a stable complex. GrpE releases ADP from DnaK; ATP binding to DnaK triggers the release of the substrate protein, thus completing the reaction cycle. Several rounds of ATP-dependent interactions between DnaJ, DnaK and GrpE are required for fully efficient folding. Also involved, together with DnaK and GrpE, in the DNA replication of plasmids through activation of initiation proteins.</text>
</comment>
<evidence type="ECO:0000313" key="16">
    <source>
        <dbReference type="Proteomes" id="UP000177165"/>
    </source>
</evidence>
<protein>
    <recommendedName>
        <fullName evidence="10 11">Chaperone protein DnaJ</fullName>
    </recommendedName>
</protein>
<dbReference type="PRINTS" id="PR00625">
    <property type="entry name" value="JDOMAIN"/>
</dbReference>
<dbReference type="GO" id="GO:0009408">
    <property type="term" value="P:response to heat"/>
    <property type="evidence" value="ECO:0007669"/>
    <property type="project" value="InterPro"/>
</dbReference>
<keyword evidence="7 11" id="KW-0346">Stress response</keyword>
<dbReference type="CDD" id="cd10747">
    <property type="entry name" value="DnaJ_C"/>
    <property type="match status" value="1"/>
</dbReference>
<dbReference type="GO" id="GO:0008270">
    <property type="term" value="F:zinc ion binding"/>
    <property type="evidence" value="ECO:0007669"/>
    <property type="project" value="UniProtKB-UniRule"/>
</dbReference>
<feature type="binding site" evidence="11">
    <location>
        <position position="211"/>
    </location>
    <ligand>
        <name>Zn(2+)</name>
        <dbReference type="ChEBI" id="CHEBI:29105"/>
        <label>1</label>
    </ligand>
</feature>
<evidence type="ECO:0000256" key="8">
    <source>
        <dbReference type="ARBA" id="ARBA00023186"/>
    </source>
</evidence>
<dbReference type="AlphaFoldDB" id="A0A1G2ARS4"/>
<dbReference type="PROSITE" id="PS00636">
    <property type="entry name" value="DNAJ_1"/>
    <property type="match status" value="1"/>
</dbReference>
<feature type="binding site" evidence="11">
    <location>
        <position position="200"/>
    </location>
    <ligand>
        <name>Zn(2+)</name>
        <dbReference type="ChEBI" id="CHEBI:29105"/>
        <label>2</label>
    </ligand>
</feature>
<dbReference type="GO" id="GO:0051082">
    <property type="term" value="F:unfolded protein binding"/>
    <property type="evidence" value="ECO:0007669"/>
    <property type="project" value="UniProtKB-UniRule"/>
</dbReference>
<evidence type="ECO:0000259" key="14">
    <source>
        <dbReference type="PROSITE" id="PS51188"/>
    </source>
</evidence>
<accession>A0A1G2ARS4</accession>
<dbReference type="Pfam" id="PF00226">
    <property type="entry name" value="DnaJ"/>
    <property type="match status" value="1"/>
</dbReference>
<feature type="binding site" evidence="11">
    <location>
        <position position="174"/>
    </location>
    <ligand>
        <name>Zn(2+)</name>
        <dbReference type="ChEBI" id="CHEBI:29105"/>
        <label>2</label>
    </ligand>
</feature>
<dbReference type="InterPro" id="IPR002939">
    <property type="entry name" value="DnaJ_C"/>
</dbReference>
<comment type="subunit">
    <text evidence="11">Homodimer.</text>
</comment>
<keyword evidence="1 11" id="KW-0963">Cytoplasm</keyword>
<evidence type="ECO:0000256" key="2">
    <source>
        <dbReference type="ARBA" id="ARBA00022705"/>
    </source>
</evidence>
<evidence type="ECO:0000256" key="10">
    <source>
        <dbReference type="ARBA" id="ARBA00067609"/>
    </source>
</evidence>
<keyword evidence="5 11" id="KW-0863">Zinc-finger</keyword>
<dbReference type="SUPFAM" id="SSF49493">
    <property type="entry name" value="HSP40/DnaJ peptide-binding domain"/>
    <property type="match status" value="2"/>
</dbReference>
<keyword evidence="2 11" id="KW-0235">DNA replication</keyword>
<name>A0A1G2ARS4_9BACT</name>
<dbReference type="InterPro" id="IPR001305">
    <property type="entry name" value="HSP_DnaJ_Cys-rich_dom"/>
</dbReference>
<dbReference type="Gene3D" id="2.10.230.10">
    <property type="entry name" value="Heat shock protein DnaJ, cysteine-rich domain"/>
    <property type="match status" value="1"/>
</dbReference>
<dbReference type="SMART" id="SM00271">
    <property type="entry name" value="DnaJ"/>
    <property type="match status" value="1"/>
</dbReference>
<dbReference type="CDD" id="cd06257">
    <property type="entry name" value="DnaJ"/>
    <property type="match status" value="1"/>
</dbReference>
<dbReference type="PANTHER" id="PTHR43096:SF48">
    <property type="entry name" value="CHAPERONE PROTEIN DNAJ"/>
    <property type="match status" value="1"/>
</dbReference>
<evidence type="ECO:0000256" key="1">
    <source>
        <dbReference type="ARBA" id="ARBA00022490"/>
    </source>
</evidence>
<organism evidence="15 16">
    <name type="scientific">Candidatus Kerfeldbacteria bacterium RIFCSPHIGHO2_02_FULL_42_14</name>
    <dbReference type="NCBI Taxonomy" id="1798540"/>
    <lineage>
        <taxon>Bacteria</taxon>
        <taxon>Candidatus Kerfeldiibacteriota</taxon>
    </lineage>
</organism>
<dbReference type="InterPro" id="IPR012724">
    <property type="entry name" value="DnaJ"/>
</dbReference>
<dbReference type="NCBIfam" id="TIGR02349">
    <property type="entry name" value="DnaJ_bact"/>
    <property type="match status" value="1"/>
</dbReference>
<dbReference type="InterPro" id="IPR001623">
    <property type="entry name" value="DnaJ_domain"/>
</dbReference>
<dbReference type="NCBIfam" id="NF008035">
    <property type="entry name" value="PRK10767.1"/>
    <property type="match status" value="1"/>
</dbReference>
<feature type="binding site" evidence="11">
    <location>
        <position position="154"/>
    </location>
    <ligand>
        <name>Zn(2+)</name>
        <dbReference type="ChEBI" id="CHEBI:29105"/>
        <label>1</label>
    </ligand>
</feature>
<evidence type="ECO:0000256" key="12">
    <source>
        <dbReference type="PROSITE-ProRule" id="PRU00546"/>
    </source>
</evidence>
<keyword evidence="8 11" id="KW-0143">Chaperone</keyword>
<dbReference type="CDD" id="cd10719">
    <property type="entry name" value="DnaJ_zf"/>
    <property type="match status" value="1"/>
</dbReference>
<feature type="binding site" evidence="11">
    <location>
        <position position="157"/>
    </location>
    <ligand>
        <name>Zn(2+)</name>
        <dbReference type="ChEBI" id="CHEBI:29105"/>
        <label>1</label>
    </ligand>
</feature>
<dbReference type="Proteomes" id="UP000177165">
    <property type="component" value="Unassembled WGS sequence"/>
</dbReference>
<dbReference type="Pfam" id="PF01556">
    <property type="entry name" value="DnaJ_C"/>
    <property type="match status" value="1"/>
</dbReference>
<comment type="caution">
    <text evidence="15">The sequence shown here is derived from an EMBL/GenBank/DDBJ whole genome shotgun (WGS) entry which is preliminary data.</text>
</comment>
<evidence type="ECO:0000256" key="5">
    <source>
        <dbReference type="ARBA" id="ARBA00022771"/>
    </source>
</evidence>
<reference evidence="15 16" key="1">
    <citation type="journal article" date="2016" name="Nat. Commun.">
        <title>Thousands of microbial genomes shed light on interconnected biogeochemical processes in an aquifer system.</title>
        <authorList>
            <person name="Anantharaman K."/>
            <person name="Brown C.T."/>
            <person name="Hug L.A."/>
            <person name="Sharon I."/>
            <person name="Castelle C.J."/>
            <person name="Probst A.J."/>
            <person name="Thomas B.C."/>
            <person name="Singh A."/>
            <person name="Wilkins M.J."/>
            <person name="Karaoz U."/>
            <person name="Brodie E.L."/>
            <person name="Williams K.H."/>
            <person name="Hubbard S.S."/>
            <person name="Banfield J.F."/>
        </authorList>
    </citation>
    <scope>NUCLEOTIDE SEQUENCE [LARGE SCALE GENOMIC DNA]</scope>
</reference>
<feature type="binding site" evidence="11">
    <location>
        <position position="171"/>
    </location>
    <ligand>
        <name>Zn(2+)</name>
        <dbReference type="ChEBI" id="CHEBI:29105"/>
        <label>2</label>
    </ligand>
</feature>
<dbReference type="InterPro" id="IPR018253">
    <property type="entry name" value="DnaJ_domain_CS"/>
</dbReference>
<dbReference type="EMBL" id="MHKB01000008">
    <property type="protein sequence ID" value="OGY79583.1"/>
    <property type="molecule type" value="Genomic_DNA"/>
</dbReference>
<dbReference type="PROSITE" id="PS51188">
    <property type="entry name" value="ZF_CR"/>
    <property type="match status" value="1"/>
</dbReference>
<dbReference type="HAMAP" id="MF_01152">
    <property type="entry name" value="DnaJ"/>
    <property type="match status" value="1"/>
</dbReference>
<dbReference type="GO" id="GO:0005524">
    <property type="term" value="F:ATP binding"/>
    <property type="evidence" value="ECO:0007669"/>
    <property type="project" value="InterPro"/>
</dbReference>
<dbReference type="GO" id="GO:0006260">
    <property type="term" value="P:DNA replication"/>
    <property type="evidence" value="ECO:0007669"/>
    <property type="project" value="UniProtKB-KW"/>
</dbReference>
<dbReference type="GO" id="GO:0031072">
    <property type="term" value="F:heat shock protein binding"/>
    <property type="evidence" value="ECO:0007669"/>
    <property type="project" value="InterPro"/>
</dbReference>
<dbReference type="PANTHER" id="PTHR43096">
    <property type="entry name" value="DNAJ HOMOLOG 1, MITOCHONDRIAL-RELATED"/>
    <property type="match status" value="1"/>
</dbReference>
<keyword evidence="3 11" id="KW-0479">Metal-binding</keyword>
<dbReference type="Gene3D" id="1.10.287.110">
    <property type="entry name" value="DnaJ domain"/>
    <property type="match status" value="1"/>
</dbReference>
<comment type="domain">
    <text evidence="11">The J domain is necessary and sufficient to stimulate DnaK ATPase activity. Zinc center 1 plays an important role in the autonomous, DnaK-independent chaperone activity of DnaJ. Zinc center 2 is essential for interaction with DnaK and for DnaJ activity.</text>
</comment>
<sequence length="374" mass="40759">MAKDYYNILGVSKNVTAEELKKAYRRLAHQYHPDKVGGDEKKFKEINEAYQILSNTEKRRQYDQFGTTFEQGQAGGPGGAWEDVFRSGGFRTGGVEFDLGDIGEIFSDFLGGSGSRRRSRARKGADIESAVQIDFNEAVFGTTKTVELYKTVPCDRCHGAKAEPGTLVKECSTCKGIGTVTQVQQTILGSIRTQQTCATCEGEGKRFETACKKCHGYAIVKEMTHFKVKIPSGIDDGQVIRITGAGQAGAKGGPAGDLYLHVSVSKSHEFTRDGYDILSKVSMSIPQAVLGTIKTIKTVDGETQLKIPAGTAAGTKIRLRGKGVLHPHGGGRGDHIVTVDIEIPKRLSKEERKLFEELAQLRGDDVNHKKGFWA</sequence>
<evidence type="ECO:0000313" key="15">
    <source>
        <dbReference type="EMBL" id="OGY79583.1"/>
    </source>
</evidence>
<feature type="domain" description="J" evidence="13">
    <location>
        <begin position="4"/>
        <end position="66"/>
    </location>
</feature>
<evidence type="ECO:0000256" key="6">
    <source>
        <dbReference type="ARBA" id="ARBA00022833"/>
    </source>
</evidence>
<comment type="caution">
    <text evidence="11">Lacks conserved residue(s) required for the propagation of feature annotation.</text>
</comment>
<feature type="zinc finger region" description="CR-type" evidence="12">
    <location>
        <begin position="141"/>
        <end position="223"/>
    </location>
</feature>
<evidence type="ECO:0000259" key="13">
    <source>
        <dbReference type="PROSITE" id="PS50076"/>
    </source>
</evidence>
<gene>
    <name evidence="11" type="primary">dnaJ</name>
    <name evidence="15" type="ORF">A3B74_02285</name>
</gene>
<comment type="cofactor">
    <cofactor evidence="11">
        <name>Zn(2+)</name>
        <dbReference type="ChEBI" id="CHEBI:29105"/>
    </cofactor>
    <text evidence="11">Binds 2 Zn(2+) ions per monomer.</text>
</comment>
<dbReference type="SUPFAM" id="SSF57938">
    <property type="entry name" value="DnaJ/Hsp40 cysteine-rich domain"/>
    <property type="match status" value="1"/>
</dbReference>
<comment type="subcellular location">
    <subcellularLocation>
        <location evidence="11">Cytoplasm</location>
    </subcellularLocation>
</comment>
<comment type="similarity">
    <text evidence="9 11">Belongs to the DnaJ family.</text>
</comment>
<proteinExistence type="inferred from homology"/>
<dbReference type="PROSITE" id="PS50076">
    <property type="entry name" value="DNAJ_2"/>
    <property type="match status" value="1"/>
</dbReference>
<dbReference type="Gene3D" id="2.60.260.20">
    <property type="entry name" value="Urease metallochaperone UreE, N-terminal domain"/>
    <property type="match status" value="2"/>
</dbReference>
<feature type="binding site" evidence="11">
    <location>
        <position position="214"/>
    </location>
    <ligand>
        <name>Zn(2+)</name>
        <dbReference type="ChEBI" id="CHEBI:29105"/>
        <label>1</label>
    </ligand>
</feature>
<keyword evidence="6 11" id="KW-0862">Zinc</keyword>
<dbReference type="STRING" id="1798540.A3B74_02285"/>
<dbReference type="InterPro" id="IPR036869">
    <property type="entry name" value="J_dom_sf"/>
</dbReference>
<dbReference type="GO" id="GO:0005737">
    <property type="term" value="C:cytoplasm"/>
    <property type="evidence" value="ECO:0007669"/>
    <property type="project" value="UniProtKB-SubCell"/>
</dbReference>
<dbReference type="FunFam" id="2.10.230.10:FF:000002">
    <property type="entry name" value="Molecular chaperone DnaJ"/>
    <property type="match status" value="1"/>
</dbReference>
<dbReference type="SUPFAM" id="SSF46565">
    <property type="entry name" value="Chaperone J-domain"/>
    <property type="match status" value="1"/>
</dbReference>
<dbReference type="GO" id="GO:0042026">
    <property type="term" value="P:protein refolding"/>
    <property type="evidence" value="ECO:0007669"/>
    <property type="project" value="TreeGrafter"/>
</dbReference>
<evidence type="ECO:0000256" key="9">
    <source>
        <dbReference type="ARBA" id="ARBA00061004"/>
    </source>
</evidence>
<dbReference type="InterPro" id="IPR008971">
    <property type="entry name" value="HSP40/DnaJ_pept-bd"/>
</dbReference>
<dbReference type="InterPro" id="IPR036410">
    <property type="entry name" value="HSP_DnaJ_Cys-rich_dom_sf"/>
</dbReference>
<feature type="domain" description="CR-type" evidence="14">
    <location>
        <begin position="141"/>
        <end position="223"/>
    </location>
</feature>
<evidence type="ECO:0000256" key="11">
    <source>
        <dbReference type="HAMAP-Rule" id="MF_01152"/>
    </source>
</evidence>